<gene>
    <name evidence="1" type="ORF">H6G83_08030</name>
</gene>
<accession>A0ABR8D0T7</accession>
<comment type="caution">
    <text evidence="1">The sequence shown here is derived from an EMBL/GenBank/DDBJ whole genome shotgun (WGS) entry which is preliminary data.</text>
</comment>
<dbReference type="Pfam" id="PF09952">
    <property type="entry name" value="AbiEi_2"/>
    <property type="match status" value="1"/>
</dbReference>
<keyword evidence="2" id="KW-1185">Reference proteome</keyword>
<dbReference type="SUPFAM" id="SSF46785">
    <property type="entry name" value="Winged helix' DNA-binding domain"/>
    <property type="match status" value="1"/>
</dbReference>
<dbReference type="Proteomes" id="UP000661112">
    <property type="component" value="Unassembled WGS sequence"/>
</dbReference>
<dbReference type="InterPro" id="IPR036388">
    <property type="entry name" value="WH-like_DNA-bd_sf"/>
</dbReference>
<sequence>MIPKNPLFQKCLTYLESLPNIQVTIQAEPYVSSNVLADGQLIIENAHKSVNYVCEIKTGITLDSFEQVAEYFTNLRQRLKPGQRALLVTRNLSGLVVEQLLKKNIEFIDIGGNIYLNSPEIYVFVRNEVSKQDINKSLVLTAAALQVMYALLQQPEILSLHNDYDEKIADISGVTPKTVKNTIKKLEELNYIRHKREGYEIVDYVKLLERWELGYAEELRAKLLLGTFSPIGKRNFWDVADGIRQDKNLYGYLIGGELAASIMTEYLHPISVTLHVKKNINERQILVDLKLKPDAEGSVVLLQCFGQDNKLNNNFGRWENNLAHPLLIHAELVWSGNSRLRETAQRIYDQYIIKIAQKNAHF</sequence>
<reference evidence="1 2" key="1">
    <citation type="journal article" date="2020" name="ISME J.">
        <title>Comparative genomics reveals insights into cyanobacterial evolution and habitat adaptation.</title>
        <authorList>
            <person name="Chen M.Y."/>
            <person name="Teng W.K."/>
            <person name="Zhao L."/>
            <person name="Hu C.X."/>
            <person name="Zhou Y.K."/>
            <person name="Han B.P."/>
            <person name="Song L.R."/>
            <person name="Shu W.S."/>
        </authorList>
    </citation>
    <scope>NUCLEOTIDE SEQUENCE [LARGE SCALE GENOMIC DNA]</scope>
    <source>
        <strain evidence="1 2">FACHB-119</strain>
    </source>
</reference>
<organism evidence="1 2">
    <name type="scientific">Anabaena azotica FACHB-119</name>
    <dbReference type="NCBI Taxonomy" id="947527"/>
    <lineage>
        <taxon>Bacteria</taxon>
        <taxon>Bacillati</taxon>
        <taxon>Cyanobacteriota</taxon>
        <taxon>Cyanophyceae</taxon>
        <taxon>Nostocales</taxon>
        <taxon>Nostocaceae</taxon>
        <taxon>Anabaena</taxon>
        <taxon>Anabaena azotica</taxon>
    </lineage>
</organism>
<evidence type="ECO:0000313" key="1">
    <source>
        <dbReference type="EMBL" id="MBD2500566.1"/>
    </source>
</evidence>
<dbReference type="Gene3D" id="1.10.10.10">
    <property type="entry name" value="Winged helix-like DNA-binding domain superfamily/Winged helix DNA-binding domain"/>
    <property type="match status" value="1"/>
</dbReference>
<dbReference type="InterPro" id="IPR036390">
    <property type="entry name" value="WH_DNA-bd_sf"/>
</dbReference>
<dbReference type="InterPro" id="IPR019238">
    <property type="entry name" value="AbiEi_2"/>
</dbReference>
<evidence type="ECO:0000313" key="2">
    <source>
        <dbReference type="Proteomes" id="UP000661112"/>
    </source>
</evidence>
<protein>
    <submittedName>
        <fullName evidence="1">Uncharacterized protein</fullName>
    </submittedName>
</protein>
<proteinExistence type="predicted"/>
<dbReference type="EMBL" id="JACJSG010000008">
    <property type="protein sequence ID" value="MBD2500566.1"/>
    <property type="molecule type" value="Genomic_DNA"/>
</dbReference>
<name>A0ABR8D0T7_9NOST</name>